<dbReference type="Proteomes" id="UP000283634">
    <property type="component" value="Unassembled WGS sequence"/>
</dbReference>
<dbReference type="EMBL" id="MKGL01000221">
    <property type="protein sequence ID" value="RNF02722.1"/>
    <property type="molecule type" value="Genomic_DNA"/>
</dbReference>
<evidence type="ECO:0000256" key="1">
    <source>
        <dbReference type="SAM" id="MobiDB-lite"/>
    </source>
</evidence>
<name>A0A422NBA7_TRYRA</name>
<reference evidence="2 3" key="1">
    <citation type="journal article" date="2018" name="BMC Genomics">
        <title>Genomic comparison of Trypanosoma conorhini and Trypanosoma rangeli to Trypanosoma cruzi strains of high and low virulence.</title>
        <authorList>
            <person name="Bradwell K.R."/>
            <person name="Koparde V.N."/>
            <person name="Matveyev A.V."/>
            <person name="Serrano M.G."/>
            <person name="Alves J.M."/>
            <person name="Parikh H."/>
            <person name="Huang B."/>
            <person name="Lee V."/>
            <person name="Espinosa-Alvarez O."/>
            <person name="Ortiz P.A."/>
            <person name="Costa-Martins A.G."/>
            <person name="Teixeira M.M."/>
            <person name="Buck G.A."/>
        </authorList>
    </citation>
    <scope>NUCLEOTIDE SEQUENCE [LARGE SCALE GENOMIC DNA]</scope>
    <source>
        <strain evidence="2 3">AM80</strain>
    </source>
</reference>
<organism evidence="2 3">
    <name type="scientific">Trypanosoma rangeli</name>
    <dbReference type="NCBI Taxonomy" id="5698"/>
    <lineage>
        <taxon>Eukaryota</taxon>
        <taxon>Discoba</taxon>
        <taxon>Euglenozoa</taxon>
        <taxon>Kinetoplastea</taxon>
        <taxon>Metakinetoplastina</taxon>
        <taxon>Trypanosomatida</taxon>
        <taxon>Trypanosomatidae</taxon>
        <taxon>Trypanosoma</taxon>
        <taxon>Herpetosoma</taxon>
    </lineage>
</organism>
<feature type="region of interest" description="Disordered" evidence="1">
    <location>
        <begin position="51"/>
        <end position="70"/>
    </location>
</feature>
<keyword evidence="3" id="KW-1185">Reference proteome</keyword>
<protein>
    <submittedName>
        <fullName evidence="2">Uncharacterized protein</fullName>
    </submittedName>
</protein>
<dbReference type="AlphaFoldDB" id="A0A422NBA7"/>
<evidence type="ECO:0000313" key="3">
    <source>
        <dbReference type="Proteomes" id="UP000283634"/>
    </source>
</evidence>
<accession>A0A422NBA7</accession>
<dbReference type="RefSeq" id="XP_029237087.1">
    <property type="nucleotide sequence ID" value="XM_029383027.1"/>
</dbReference>
<sequence>MGKLRGQPSRMQTMEVVPDDLHGEMSEVRDSARRALSKELASSCRAVLTMQNGNTDQHGGGDVWHFQDEDSAPHASKDVLKLSAEEMRAWKTASLPQLLSMRKNLFFYRSMVSRTSLHGRDLMKLRVSMQ</sequence>
<evidence type="ECO:0000313" key="2">
    <source>
        <dbReference type="EMBL" id="RNF02722.1"/>
    </source>
</evidence>
<proteinExistence type="predicted"/>
<dbReference type="GeneID" id="40330106"/>
<comment type="caution">
    <text evidence="2">The sequence shown here is derived from an EMBL/GenBank/DDBJ whole genome shotgun (WGS) entry which is preliminary data.</text>
</comment>
<gene>
    <name evidence="2" type="ORF">TraAM80_06173</name>
</gene>